<evidence type="ECO:0000313" key="1">
    <source>
        <dbReference type="EMBL" id="RVW40079.1"/>
    </source>
</evidence>
<name>A0A438IR93_VITVI</name>
<gene>
    <name evidence="2" type="ORF">CK203_030743</name>
    <name evidence="1" type="ORF">CK203_081944</name>
</gene>
<evidence type="ECO:0000313" key="3">
    <source>
        <dbReference type="Proteomes" id="UP000288805"/>
    </source>
</evidence>
<dbReference type="EMBL" id="QGNW01001465">
    <property type="protein sequence ID" value="RVW40079.1"/>
    <property type="molecule type" value="Genomic_DNA"/>
</dbReference>
<dbReference type="EMBL" id="QGNW01000088">
    <property type="protein sequence ID" value="RVW99240.1"/>
    <property type="molecule type" value="Genomic_DNA"/>
</dbReference>
<reference evidence="2 3" key="1">
    <citation type="journal article" date="2018" name="PLoS Genet.">
        <title>Population sequencing reveals clonal diversity and ancestral inbreeding in the grapevine cultivar Chardonnay.</title>
        <authorList>
            <person name="Roach M.J."/>
            <person name="Johnson D.L."/>
            <person name="Bohlmann J."/>
            <person name="van Vuuren H.J."/>
            <person name="Jones S.J."/>
            <person name="Pretorius I.S."/>
            <person name="Schmidt S.A."/>
            <person name="Borneman A.R."/>
        </authorList>
    </citation>
    <scope>NUCLEOTIDE SEQUENCE [LARGE SCALE GENOMIC DNA]</scope>
    <source>
        <strain evidence="3">cv. Chardonnay</strain>
        <strain evidence="2">I10V1</strain>
        <tissue evidence="2">Leaf</tissue>
    </source>
</reference>
<evidence type="ECO:0000313" key="2">
    <source>
        <dbReference type="EMBL" id="RVW99240.1"/>
    </source>
</evidence>
<proteinExistence type="predicted"/>
<sequence length="55" mass="6036">MSDVSNFFSGAFKYNFPSPQIALKQLKQDDSTSPTVKPKNDALLAQVCMSPLSLE</sequence>
<comment type="caution">
    <text evidence="2">The sequence shown here is derived from an EMBL/GenBank/DDBJ whole genome shotgun (WGS) entry which is preliminary data.</text>
</comment>
<protein>
    <submittedName>
        <fullName evidence="2">Uncharacterized protein</fullName>
    </submittedName>
</protein>
<organism evidence="2 3">
    <name type="scientific">Vitis vinifera</name>
    <name type="common">Grape</name>
    <dbReference type="NCBI Taxonomy" id="29760"/>
    <lineage>
        <taxon>Eukaryota</taxon>
        <taxon>Viridiplantae</taxon>
        <taxon>Streptophyta</taxon>
        <taxon>Embryophyta</taxon>
        <taxon>Tracheophyta</taxon>
        <taxon>Spermatophyta</taxon>
        <taxon>Magnoliopsida</taxon>
        <taxon>eudicotyledons</taxon>
        <taxon>Gunneridae</taxon>
        <taxon>Pentapetalae</taxon>
        <taxon>rosids</taxon>
        <taxon>Vitales</taxon>
        <taxon>Vitaceae</taxon>
        <taxon>Viteae</taxon>
        <taxon>Vitis</taxon>
    </lineage>
</organism>
<dbReference type="AlphaFoldDB" id="A0A438IR93"/>
<accession>A0A438IR93</accession>
<dbReference type="Proteomes" id="UP000288805">
    <property type="component" value="Unassembled WGS sequence"/>
</dbReference>